<keyword evidence="1" id="KW-0805">Transcription regulation</keyword>
<sequence length="147" mass="17191">MKKQDIRELLVREDKIRKQIISPVFLDIGLTPGQGQARILNRLLDKDQVTQKELGDFCHLDAPTMSRNLDKLEKMGYIIREVNPGCRRSFLICLTQLGRTKAQEIRTTFERFDEILCKDIEEGELEVFSKVLMKMCENLEEYKNILT</sequence>
<name>A0A7V7UF16_9FIRM</name>
<comment type="caution">
    <text evidence="5">The sequence shown here is derived from an EMBL/GenBank/DDBJ whole genome shotgun (WGS) entry which is preliminary data.</text>
</comment>
<dbReference type="PANTHER" id="PTHR42756:SF1">
    <property type="entry name" value="TRANSCRIPTIONAL REPRESSOR OF EMRAB OPERON"/>
    <property type="match status" value="1"/>
</dbReference>
<evidence type="ECO:0000313" key="5">
    <source>
        <dbReference type="EMBL" id="KAB1435779.1"/>
    </source>
</evidence>
<dbReference type="Gene3D" id="1.10.10.10">
    <property type="entry name" value="Winged helix-like DNA-binding domain superfamily/Winged helix DNA-binding domain"/>
    <property type="match status" value="1"/>
</dbReference>
<gene>
    <name evidence="5" type="ORF">F7O84_15480</name>
</gene>
<evidence type="ECO:0000313" key="6">
    <source>
        <dbReference type="Proteomes" id="UP000461768"/>
    </source>
</evidence>
<dbReference type="InterPro" id="IPR000835">
    <property type="entry name" value="HTH_MarR-typ"/>
</dbReference>
<dbReference type="Pfam" id="PF12802">
    <property type="entry name" value="MarR_2"/>
    <property type="match status" value="1"/>
</dbReference>
<organism evidence="5 6">
    <name type="scientific">Candidatus Galacturonatibacter soehngenii</name>
    <dbReference type="NCBI Taxonomy" id="2307010"/>
    <lineage>
        <taxon>Bacteria</taxon>
        <taxon>Bacillati</taxon>
        <taxon>Bacillota</taxon>
        <taxon>Clostridia</taxon>
        <taxon>Lachnospirales</taxon>
        <taxon>Lachnospiraceae</taxon>
        <taxon>Candidatus Galacturonatibacter</taxon>
    </lineage>
</organism>
<keyword evidence="6" id="KW-1185">Reference proteome</keyword>
<dbReference type="AlphaFoldDB" id="A0A7V7UF16"/>
<proteinExistence type="predicted"/>
<reference evidence="5 6" key="1">
    <citation type="submission" date="2019-09" db="EMBL/GenBank/DDBJ databases">
        <authorList>
            <person name="Valk L.C."/>
        </authorList>
    </citation>
    <scope>NUCLEOTIDE SEQUENCE [LARGE SCALE GENOMIC DNA]</scope>
    <source>
        <strain evidence="5">GalUA</strain>
    </source>
</reference>
<dbReference type="Proteomes" id="UP000461768">
    <property type="component" value="Unassembled WGS sequence"/>
</dbReference>
<dbReference type="PRINTS" id="PR00598">
    <property type="entry name" value="HTHMARR"/>
</dbReference>
<dbReference type="OrthoDB" id="1858911at2"/>
<keyword evidence="2" id="KW-0238">DNA-binding</keyword>
<dbReference type="InterPro" id="IPR036390">
    <property type="entry name" value="WH_DNA-bd_sf"/>
</dbReference>
<dbReference type="PROSITE" id="PS50995">
    <property type="entry name" value="HTH_MARR_2"/>
    <property type="match status" value="1"/>
</dbReference>
<dbReference type="PANTHER" id="PTHR42756">
    <property type="entry name" value="TRANSCRIPTIONAL REGULATOR, MARR"/>
    <property type="match status" value="1"/>
</dbReference>
<dbReference type="GO" id="GO:0003700">
    <property type="term" value="F:DNA-binding transcription factor activity"/>
    <property type="evidence" value="ECO:0007669"/>
    <property type="project" value="InterPro"/>
</dbReference>
<evidence type="ECO:0000256" key="3">
    <source>
        <dbReference type="ARBA" id="ARBA00023163"/>
    </source>
</evidence>
<accession>A0A7V7UF16</accession>
<dbReference type="GO" id="GO:0003677">
    <property type="term" value="F:DNA binding"/>
    <property type="evidence" value="ECO:0007669"/>
    <property type="project" value="UniProtKB-KW"/>
</dbReference>
<dbReference type="SMART" id="SM00347">
    <property type="entry name" value="HTH_MARR"/>
    <property type="match status" value="1"/>
</dbReference>
<reference evidence="5 6" key="2">
    <citation type="submission" date="2020-02" db="EMBL/GenBank/DDBJ databases">
        <title>Candidatus Galacturonibacter soehngenii shows hetero-acetogenic catabolism of galacturonic acid but lacks a canonical carbon monoxide dehydrogenase/acetyl-CoA synthase complex.</title>
        <authorList>
            <person name="Diender M."/>
            <person name="Stouten G.R."/>
            <person name="Petersen J.F."/>
            <person name="Nielsen P.H."/>
            <person name="Dueholm M.S."/>
            <person name="Pronk J.T."/>
            <person name="Van Loosdrecht M.C.M."/>
        </authorList>
    </citation>
    <scope>NUCLEOTIDE SEQUENCE [LARGE SCALE GENOMIC DNA]</scope>
    <source>
        <strain evidence="5">GalUA</strain>
    </source>
</reference>
<dbReference type="EMBL" id="WAGX01000007">
    <property type="protein sequence ID" value="KAB1435779.1"/>
    <property type="molecule type" value="Genomic_DNA"/>
</dbReference>
<evidence type="ECO:0000256" key="1">
    <source>
        <dbReference type="ARBA" id="ARBA00023015"/>
    </source>
</evidence>
<evidence type="ECO:0000259" key="4">
    <source>
        <dbReference type="PROSITE" id="PS50995"/>
    </source>
</evidence>
<feature type="domain" description="HTH marR-type" evidence="4">
    <location>
        <begin position="3"/>
        <end position="137"/>
    </location>
</feature>
<dbReference type="InterPro" id="IPR036388">
    <property type="entry name" value="WH-like_DNA-bd_sf"/>
</dbReference>
<dbReference type="SUPFAM" id="SSF46785">
    <property type="entry name" value="Winged helix' DNA-binding domain"/>
    <property type="match status" value="1"/>
</dbReference>
<protein>
    <submittedName>
        <fullName evidence="5">MarR family transcriptional regulator</fullName>
    </submittedName>
</protein>
<evidence type="ECO:0000256" key="2">
    <source>
        <dbReference type="ARBA" id="ARBA00023125"/>
    </source>
</evidence>
<keyword evidence="3" id="KW-0804">Transcription</keyword>
<dbReference type="RefSeq" id="WP_151147310.1">
    <property type="nucleotide sequence ID" value="NZ_WAGX01000007.1"/>
</dbReference>